<feature type="binding site" evidence="20">
    <location>
        <position position="258"/>
    </location>
    <ligand>
        <name>Mg(2+)</name>
        <dbReference type="ChEBI" id="CHEBI:18420"/>
        <label>1</label>
    </ligand>
</feature>
<keyword evidence="10 21" id="KW-0547">Nucleotide-binding</keyword>
<dbReference type="PIRSF" id="PIRSF039102">
    <property type="entry name" value="Ddl/VanB"/>
    <property type="match status" value="1"/>
</dbReference>
<keyword evidence="11 21" id="KW-0067">ATP-binding</keyword>
<evidence type="ECO:0000256" key="21">
    <source>
        <dbReference type="PROSITE-ProRule" id="PRU00409"/>
    </source>
</evidence>
<keyword evidence="9 20" id="KW-0479">Metal-binding</keyword>
<comment type="catalytic activity">
    <reaction evidence="17 18">
        <text>2 D-alanine + ATP = D-alanyl-D-alanine + ADP + phosphate + H(+)</text>
        <dbReference type="Rhea" id="RHEA:11224"/>
        <dbReference type="ChEBI" id="CHEBI:15378"/>
        <dbReference type="ChEBI" id="CHEBI:30616"/>
        <dbReference type="ChEBI" id="CHEBI:43474"/>
        <dbReference type="ChEBI" id="CHEBI:57416"/>
        <dbReference type="ChEBI" id="CHEBI:57822"/>
        <dbReference type="ChEBI" id="CHEBI:456216"/>
        <dbReference type="EC" id="6.3.2.4"/>
    </reaction>
</comment>
<comment type="cofactor">
    <cofactor evidence="20">
        <name>Mg(2+)</name>
        <dbReference type="ChEBI" id="CHEBI:18420"/>
    </cofactor>
    <cofactor evidence="20">
        <name>Mn(2+)</name>
        <dbReference type="ChEBI" id="CHEBI:29035"/>
    </cofactor>
    <text evidence="20">Binds 2 magnesium or manganese ions per subunit.</text>
</comment>
<dbReference type="GO" id="GO:0005524">
    <property type="term" value="F:ATP binding"/>
    <property type="evidence" value="ECO:0007669"/>
    <property type="project" value="UniProtKB-UniRule"/>
</dbReference>
<evidence type="ECO:0000256" key="3">
    <source>
        <dbReference type="ARBA" id="ARBA00004496"/>
    </source>
</evidence>
<dbReference type="SUPFAM" id="SSF56059">
    <property type="entry name" value="Glutathione synthetase ATP-binding domain-like"/>
    <property type="match status" value="1"/>
</dbReference>
<evidence type="ECO:0000256" key="11">
    <source>
        <dbReference type="ARBA" id="ARBA00022840"/>
    </source>
</evidence>
<comment type="cofactor">
    <cofactor evidence="1">
        <name>Mn(2+)</name>
        <dbReference type="ChEBI" id="CHEBI:29035"/>
    </cofactor>
</comment>
<dbReference type="FunFam" id="3.30.470.20:FF:000008">
    <property type="entry name" value="D-alanine--D-alanine ligase"/>
    <property type="match status" value="1"/>
</dbReference>
<dbReference type="PANTHER" id="PTHR23132:SF23">
    <property type="entry name" value="D-ALANINE--D-ALANINE LIGASE B"/>
    <property type="match status" value="1"/>
</dbReference>
<evidence type="ECO:0000259" key="22">
    <source>
        <dbReference type="PROSITE" id="PS50975"/>
    </source>
</evidence>
<dbReference type="PROSITE" id="PS50975">
    <property type="entry name" value="ATP_GRASP"/>
    <property type="match status" value="1"/>
</dbReference>
<dbReference type="NCBIfam" id="TIGR01205">
    <property type="entry name" value="D_ala_D_alaTIGR"/>
    <property type="match status" value="1"/>
</dbReference>
<evidence type="ECO:0000256" key="9">
    <source>
        <dbReference type="ARBA" id="ARBA00022723"/>
    </source>
</evidence>
<name>A0A4D6Y9G4_9GAMM</name>
<dbReference type="GO" id="GO:0008360">
    <property type="term" value="P:regulation of cell shape"/>
    <property type="evidence" value="ECO:0007669"/>
    <property type="project" value="UniProtKB-KW"/>
</dbReference>
<dbReference type="PROSITE" id="PS00843">
    <property type="entry name" value="DALA_DALA_LIGASE_1"/>
    <property type="match status" value="1"/>
</dbReference>
<dbReference type="HAMAP" id="MF_00047">
    <property type="entry name" value="Dala_Dala_lig"/>
    <property type="match status" value="1"/>
</dbReference>
<evidence type="ECO:0000256" key="12">
    <source>
        <dbReference type="ARBA" id="ARBA00022842"/>
    </source>
</evidence>
<protein>
    <recommendedName>
        <fullName evidence="6 18">D-alanine--D-alanine ligase</fullName>
        <ecNumber evidence="6 18">6.3.2.4</ecNumber>
    </recommendedName>
    <alternativeName>
        <fullName evidence="18">D-Ala-D-Ala ligase</fullName>
    </alternativeName>
    <alternativeName>
        <fullName evidence="18">D-alanylalanine synthetase</fullName>
    </alternativeName>
</protein>
<organism evidence="23 24">
    <name type="scientific">Buchnera aphidicola</name>
    <name type="common">Hyperomyzus lactucae</name>
    <dbReference type="NCBI Taxonomy" id="1241860"/>
    <lineage>
        <taxon>Bacteria</taxon>
        <taxon>Pseudomonadati</taxon>
        <taxon>Pseudomonadota</taxon>
        <taxon>Gammaproteobacteria</taxon>
        <taxon>Enterobacterales</taxon>
        <taxon>Erwiniaceae</taxon>
        <taxon>Buchnera</taxon>
    </lineage>
</organism>
<evidence type="ECO:0000256" key="4">
    <source>
        <dbReference type="ARBA" id="ARBA00004752"/>
    </source>
</evidence>
<gene>
    <name evidence="18" type="primary">ddl</name>
    <name evidence="23" type="ORF">D9V68_01085</name>
</gene>
<keyword evidence="16 18" id="KW-0961">Cell wall biogenesis/degradation</keyword>
<reference evidence="23 24" key="1">
    <citation type="submission" date="2018-12" db="EMBL/GenBank/DDBJ databases">
        <authorList>
            <person name="Chong R.A."/>
        </authorList>
    </citation>
    <scope>NUCLEOTIDE SEQUENCE [LARGE SCALE GENOMIC DNA]</scope>
    <source>
        <strain evidence="23 24">Hla</strain>
    </source>
</reference>
<dbReference type="SUPFAM" id="SSF52440">
    <property type="entry name" value="PreATP-grasp domain"/>
    <property type="match status" value="1"/>
</dbReference>
<dbReference type="OrthoDB" id="9813261at2"/>
<dbReference type="Pfam" id="PF07478">
    <property type="entry name" value="Dala_Dala_lig_C"/>
    <property type="match status" value="1"/>
</dbReference>
<evidence type="ECO:0000313" key="24">
    <source>
        <dbReference type="Proteomes" id="UP000298738"/>
    </source>
</evidence>
<keyword evidence="14 18" id="KW-0573">Peptidoglycan synthesis</keyword>
<dbReference type="Gene3D" id="3.40.50.20">
    <property type="match status" value="1"/>
</dbReference>
<dbReference type="GO" id="GO:0046872">
    <property type="term" value="F:metal ion binding"/>
    <property type="evidence" value="ECO:0007669"/>
    <property type="project" value="UniProtKB-KW"/>
</dbReference>
<evidence type="ECO:0000256" key="2">
    <source>
        <dbReference type="ARBA" id="ARBA00003921"/>
    </source>
</evidence>
<dbReference type="InterPro" id="IPR000291">
    <property type="entry name" value="D-Ala_lig_Van_CS"/>
</dbReference>
<evidence type="ECO:0000256" key="17">
    <source>
        <dbReference type="ARBA" id="ARBA00047614"/>
    </source>
</evidence>
<feature type="active site" evidence="19">
    <location>
        <position position="151"/>
    </location>
</feature>
<feature type="binding site" evidence="20">
    <location>
        <position position="273"/>
    </location>
    <ligand>
        <name>Mg(2+)</name>
        <dbReference type="ChEBI" id="CHEBI:18420"/>
        <label>2</label>
    </ligand>
</feature>
<evidence type="ECO:0000256" key="19">
    <source>
        <dbReference type="PIRSR" id="PIRSR039102-1"/>
    </source>
</evidence>
<dbReference type="InterPro" id="IPR005905">
    <property type="entry name" value="D_ala_D_ala"/>
</dbReference>
<evidence type="ECO:0000256" key="15">
    <source>
        <dbReference type="ARBA" id="ARBA00023211"/>
    </source>
</evidence>
<dbReference type="Pfam" id="PF01820">
    <property type="entry name" value="Dala_Dala_lig_N"/>
    <property type="match status" value="1"/>
</dbReference>
<comment type="similarity">
    <text evidence="5 18">Belongs to the D-alanine--D-alanine ligase family.</text>
</comment>
<sequence length="307" mass="33967">MNKKIAVLLGGTSSERKISIKSGYAVLMSLLQSGLNAYPIDTRDYSIINLKKEGFDKAYIALHGKGGEDGSIQGVLQYLNIPYTGSGIMASSIAIDKFRTKLLWKSSGLRTAPDVYIQKKKKNTTALSSLIIKKILKLGLPVLIKPNNQGSSIGMTLVSCITQINDAINLASIYDENILIEKFIKGKEYTISILGENILPSIYISTEHRFYDYNAKYTDSSTKYICPSGLPIQKEKELKRIAFLAWKILGCSGCGRIDTILDNHNQFWLLEVNTIPGMTNRSLVPISAKKMGISFDELVLSILDITK</sequence>
<evidence type="ECO:0000256" key="14">
    <source>
        <dbReference type="ARBA" id="ARBA00022984"/>
    </source>
</evidence>
<comment type="subcellular location">
    <subcellularLocation>
        <location evidence="3 18">Cytoplasm</location>
    </subcellularLocation>
</comment>
<dbReference type="NCBIfam" id="NF002378">
    <property type="entry name" value="PRK01372.1"/>
    <property type="match status" value="1"/>
</dbReference>
<evidence type="ECO:0000256" key="20">
    <source>
        <dbReference type="PIRSR" id="PIRSR039102-3"/>
    </source>
</evidence>
<dbReference type="InterPro" id="IPR016185">
    <property type="entry name" value="PreATP-grasp_dom_sf"/>
</dbReference>
<evidence type="ECO:0000256" key="18">
    <source>
        <dbReference type="HAMAP-Rule" id="MF_00047"/>
    </source>
</evidence>
<dbReference type="UniPathway" id="UPA00219"/>
<evidence type="ECO:0000256" key="8">
    <source>
        <dbReference type="ARBA" id="ARBA00022598"/>
    </source>
</evidence>
<dbReference type="PROSITE" id="PS00844">
    <property type="entry name" value="DALA_DALA_LIGASE_2"/>
    <property type="match status" value="1"/>
</dbReference>
<evidence type="ECO:0000256" key="16">
    <source>
        <dbReference type="ARBA" id="ARBA00023316"/>
    </source>
</evidence>
<dbReference type="RefSeq" id="WP_158357515.1">
    <property type="nucleotide sequence ID" value="NZ_CP034876.1"/>
</dbReference>
<feature type="binding site" evidence="20">
    <location>
        <position position="271"/>
    </location>
    <ligand>
        <name>Mg(2+)</name>
        <dbReference type="ChEBI" id="CHEBI:18420"/>
        <label>1</label>
    </ligand>
</feature>
<keyword evidence="13 18" id="KW-0133">Cell shape</keyword>
<dbReference type="GO" id="GO:0008716">
    <property type="term" value="F:D-alanine-D-alanine ligase activity"/>
    <property type="evidence" value="ECO:0007669"/>
    <property type="project" value="UniProtKB-UniRule"/>
</dbReference>
<feature type="binding site" evidence="20">
    <location>
        <position position="271"/>
    </location>
    <ligand>
        <name>Mg(2+)</name>
        <dbReference type="ChEBI" id="CHEBI:18420"/>
        <label>2</label>
    </ligand>
</feature>
<accession>A0A4D6Y9G4</accession>
<keyword evidence="12 20" id="KW-0460">Magnesium</keyword>
<feature type="active site" evidence="19">
    <location>
        <position position="282"/>
    </location>
</feature>
<dbReference type="GO" id="GO:0005829">
    <property type="term" value="C:cytosol"/>
    <property type="evidence" value="ECO:0007669"/>
    <property type="project" value="TreeGrafter"/>
</dbReference>
<dbReference type="InterPro" id="IPR011095">
    <property type="entry name" value="Dala_Dala_lig_C"/>
</dbReference>
<reference evidence="23 24" key="2">
    <citation type="submission" date="2019-05" db="EMBL/GenBank/DDBJ databases">
        <title>Genome evolution of the obligate endosymbiont Buchnera aphidicola.</title>
        <authorList>
            <person name="Moran N.A."/>
        </authorList>
    </citation>
    <scope>NUCLEOTIDE SEQUENCE [LARGE SCALE GENOMIC DNA]</scope>
    <source>
        <strain evidence="23 24">Hla</strain>
    </source>
</reference>
<dbReference type="EMBL" id="CP034876">
    <property type="protein sequence ID" value="QCI20945.1"/>
    <property type="molecule type" value="Genomic_DNA"/>
</dbReference>
<comment type="function">
    <text evidence="2 18">Cell wall formation.</text>
</comment>
<evidence type="ECO:0000256" key="1">
    <source>
        <dbReference type="ARBA" id="ARBA00001936"/>
    </source>
</evidence>
<dbReference type="GO" id="GO:0071555">
    <property type="term" value="P:cell wall organization"/>
    <property type="evidence" value="ECO:0007669"/>
    <property type="project" value="UniProtKB-KW"/>
</dbReference>
<evidence type="ECO:0000256" key="5">
    <source>
        <dbReference type="ARBA" id="ARBA00010871"/>
    </source>
</evidence>
<evidence type="ECO:0000256" key="7">
    <source>
        <dbReference type="ARBA" id="ARBA00022490"/>
    </source>
</evidence>
<evidence type="ECO:0000256" key="6">
    <source>
        <dbReference type="ARBA" id="ARBA00012216"/>
    </source>
</evidence>
<dbReference type="AlphaFoldDB" id="A0A4D6Y9G4"/>
<keyword evidence="8 18" id="KW-0436">Ligase</keyword>
<dbReference type="InterPro" id="IPR011761">
    <property type="entry name" value="ATP-grasp"/>
</dbReference>
<feature type="domain" description="ATP-grasp" evidence="22">
    <location>
        <begin position="101"/>
        <end position="304"/>
    </location>
</feature>
<dbReference type="EC" id="6.3.2.4" evidence="6 18"/>
<evidence type="ECO:0000313" key="23">
    <source>
        <dbReference type="EMBL" id="QCI20945.1"/>
    </source>
</evidence>
<dbReference type="Proteomes" id="UP000298738">
    <property type="component" value="Chromosome"/>
</dbReference>
<evidence type="ECO:0000256" key="13">
    <source>
        <dbReference type="ARBA" id="ARBA00022960"/>
    </source>
</evidence>
<dbReference type="PANTHER" id="PTHR23132">
    <property type="entry name" value="D-ALANINE--D-ALANINE LIGASE"/>
    <property type="match status" value="1"/>
</dbReference>
<dbReference type="InterPro" id="IPR013815">
    <property type="entry name" value="ATP_grasp_subdomain_1"/>
</dbReference>
<feature type="active site" evidence="19">
    <location>
        <position position="15"/>
    </location>
</feature>
<dbReference type="GO" id="GO:0009252">
    <property type="term" value="P:peptidoglycan biosynthetic process"/>
    <property type="evidence" value="ECO:0007669"/>
    <property type="project" value="UniProtKB-UniRule"/>
</dbReference>
<evidence type="ECO:0000256" key="10">
    <source>
        <dbReference type="ARBA" id="ARBA00022741"/>
    </source>
</evidence>
<dbReference type="Gene3D" id="3.30.1490.20">
    <property type="entry name" value="ATP-grasp fold, A domain"/>
    <property type="match status" value="1"/>
</dbReference>
<comment type="pathway">
    <text evidence="4 18">Cell wall biogenesis; peptidoglycan biosynthesis.</text>
</comment>
<dbReference type="InterPro" id="IPR011127">
    <property type="entry name" value="Dala_Dala_lig_N"/>
</dbReference>
<keyword evidence="15 20" id="KW-0464">Manganese</keyword>
<proteinExistence type="inferred from homology"/>
<keyword evidence="7 18" id="KW-0963">Cytoplasm</keyword>
<dbReference type="Gene3D" id="3.30.470.20">
    <property type="entry name" value="ATP-grasp fold, B domain"/>
    <property type="match status" value="1"/>
</dbReference>